<keyword evidence="1" id="KW-1133">Transmembrane helix</keyword>
<dbReference type="AlphaFoldDB" id="A0A0J7IH69"/>
<comment type="caution">
    <text evidence="2">The sequence shown here is derived from an EMBL/GenBank/DDBJ whole genome shotgun (WGS) entry which is preliminary data.</text>
</comment>
<evidence type="ECO:0000313" key="3">
    <source>
        <dbReference type="Proteomes" id="UP000036261"/>
    </source>
</evidence>
<dbReference type="STRING" id="558151.ACM46_05970"/>
<dbReference type="PATRIC" id="fig|558151.6.peg.1249"/>
<evidence type="ECO:0000256" key="1">
    <source>
        <dbReference type="SAM" id="Phobius"/>
    </source>
</evidence>
<feature type="transmembrane region" description="Helical" evidence="1">
    <location>
        <begin position="48"/>
        <end position="70"/>
    </location>
</feature>
<dbReference type="RefSeq" id="WP_048505733.1">
    <property type="nucleotide sequence ID" value="NZ_LFND01000002.1"/>
</dbReference>
<keyword evidence="1" id="KW-0812">Transmembrane</keyword>
<reference evidence="2 3" key="1">
    <citation type="journal article" date="2013" name="Int. J. Syst. Evol. Microbiol.">
        <title>Chryseobacterium angstadtii sp. nov., isolated from a newt tank.</title>
        <authorList>
            <person name="Kirk K.E."/>
            <person name="Hoffman J.A."/>
            <person name="Smith K.A."/>
            <person name="Strahan B.L."/>
            <person name="Failor K.C."/>
            <person name="Krebs J.E."/>
            <person name="Gale A.N."/>
            <person name="Do T.D."/>
            <person name="Sontag T.C."/>
            <person name="Batties A.M."/>
            <person name="Mistiszyn K."/>
            <person name="Newman J.D."/>
        </authorList>
    </citation>
    <scope>NUCLEOTIDE SEQUENCE [LARGE SCALE GENOMIC DNA]</scope>
    <source>
        <strain evidence="2 3">KM</strain>
    </source>
</reference>
<dbReference type="OrthoDB" id="1261576at2"/>
<accession>A0A0J7IH69</accession>
<sequence>MNKHLGIRIGVLVLGFLLIYIYDNWDSWFGAPVQSIGGNSGMSIPMNLVLNVCWILLWCFWNLVEIIVSFFTKNETNRMTNFILMLSGIALLIIYILSIK</sequence>
<gene>
    <name evidence="2" type="ORF">ACM46_05970</name>
</gene>
<keyword evidence="1" id="KW-0472">Membrane</keyword>
<dbReference type="EMBL" id="LFND01000002">
    <property type="protein sequence ID" value="KMQ65442.1"/>
    <property type="molecule type" value="Genomic_DNA"/>
</dbReference>
<name>A0A0J7IH69_9FLAO</name>
<protein>
    <submittedName>
        <fullName evidence="2">Uncharacterized protein</fullName>
    </submittedName>
</protein>
<feature type="transmembrane region" description="Helical" evidence="1">
    <location>
        <begin position="82"/>
        <end position="99"/>
    </location>
</feature>
<feature type="transmembrane region" description="Helical" evidence="1">
    <location>
        <begin position="5"/>
        <end position="22"/>
    </location>
</feature>
<evidence type="ECO:0000313" key="2">
    <source>
        <dbReference type="EMBL" id="KMQ65442.1"/>
    </source>
</evidence>
<organism evidence="2 3">
    <name type="scientific">Chryseobacterium angstadtii</name>
    <dbReference type="NCBI Taxonomy" id="558151"/>
    <lineage>
        <taxon>Bacteria</taxon>
        <taxon>Pseudomonadati</taxon>
        <taxon>Bacteroidota</taxon>
        <taxon>Flavobacteriia</taxon>
        <taxon>Flavobacteriales</taxon>
        <taxon>Weeksellaceae</taxon>
        <taxon>Chryseobacterium group</taxon>
        <taxon>Chryseobacterium</taxon>
    </lineage>
</organism>
<keyword evidence="3" id="KW-1185">Reference proteome</keyword>
<dbReference type="Proteomes" id="UP000036261">
    <property type="component" value="Unassembled WGS sequence"/>
</dbReference>
<proteinExistence type="predicted"/>